<reference evidence="3 4" key="1">
    <citation type="submission" date="2019-09" db="EMBL/GenBank/DDBJ databases">
        <title>Phylogeny of genus Pseudoclavibacter and closely related genus.</title>
        <authorList>
            <person name="Li Y."/>
        </authorList>
    </citation>
    <scope>NUCLEOTIDE SEQUENCE [LARGE SCALE GENOMIC DNA]</scope>
    <source>
        <strain evidence="3 4">EGI 60007</strain>
    </source>
</reference>
<comment type="caution">
    <text evidence="3">The sequence shown here is derived from an EMBL/GenBank/DDBJ whole genome shotgun (WGS) entry which is preliminary data.</text>
</comment>
<evidence type="ECO:0000256" key="2">
    <source>
        <dbReference type="SAM" id="Phobius"/>
    </source>
</evidence>
<feature type="region of interest" description="Disordered" evidence="1">
    <location>
        <begin position="863"/>
        <end position="903"/>
    </location>
</feature>
<evidence type="ECO:0000313" key="4">
    <source>
        <dbReference type="Proteomes" id="UP000431744"/>
    </source>
</evidence>
<dbReference type="RefSeq" id="WP_158028877.1">
    <property type="nucleotide sequence ID" value="NZ_BMHG01000001.1"/>
</dbReference>
<organism evidence="3 4">
    <name type="scientific">Pseudoclavibacter endophyticus</name>
    <dbReference type="NCBI Taxonomy" id="1778590"/>
    <lineage>
        <taxon>Bacteria</taxon>
        <taxon>Bacillati</taxon>
        <taxon>Actinomycetota</taxon>
        <taxon>Actinomycetes</taxon>
        <taxon>Micrococcales</taxon>
        <taxon>Microbacteriaceae</taxon>
        <taxon>Pseudoclavibacter</taxon>
    </lineage>
</organism>
<dbReference type="EMBL" id="WBJY01000001">
    <property type="protein sequence ID" value="KAB1650293.1"/>
    <property type="molecule type" value="Genomic_DNA"/>
</dbReference>
<dbReference type="Proteomes" id="UP000431744">
    <property type="component" value="Unassembled WGS sequence"/>
</dbReference>
<sequence>MLTLLLAPEGPLAGVRDVLADWSAAGLVDDFHWVEPAMLEGGADASILVRGGELLRAPLQSIAGRERIDGIRLGVLVPALDGVTPLTRGQEQDIVDVLDRSFAKVPVTRVRAIVTRADPGVAVPGLVVAGWHNVVISPEDSTGPGLGRTRLDAASDTADLGRHAASGVAGLLGLWSGVDRAPLDGERVIDGQRARLARSYFRRLATDEVTLRLREGVLSVNDGLPLPSQFGVQTVYVDDVAQANENMATRLWAKHATVLRGPRETHAPAQQQPIGAGEALRMFFGFLWAAIKNAPRAWLNGLSAEVSSNAAGAIQGLVYGREPAAYSVFVQGVTANGLPASWLDYRNAASSLDRLFDEATGQRELAAYADLSGLWQDYAAAALTLGDAGERVPGLTPIAVGGQPGVIRNVEQIVPSSSEAFADLKPHVAASVNARAVEPFDALGTHDLENRIRVVAEQPALSIDASGALDHLQRWKGRYGHSFAARVGGRIAGAMVDVQQEIRGLFEQIHRAATSGDVLSGLQQQQRQLATIMQVLAIMSLVGITVTVVFGIIELLQWWVVILVVLGILAVWFGAALIVFMQGQRALFAIINRRREVVSAEEVARRNLRHALRDARRLGEAYGQFLGWSRVIGGVLANPFGERPLQRGDDDQKLTGMPMSTRVGTVAVDETHLGNTVMRLRRDLFATGWLTECWNAALEGAGSRIGPRGVELEGQPQLIFRERGDGDGSLLHLWGRSLIEHGMDPTIGERKWQATMAELQTQHANTVTELVRHVRDANEPSGPPVDYATFMAGLDSETDPGLDRLDDRVLSETAQTRGRSGIERSVPQRAQQGLDRVACLTQLSQSFDDYELVIAAPLTRATSAGPVLDDPGRPPSSAAAGRGASGHRQDDTELPGLFGGSPF</sequence>
<dbReference type="OrthoDB" id="4427856at2"/>
<accession>A0A6H9WM93</accession>
<keyword evidence="4" id="KW-1185">Reference proteome</keyword>
<dbReference type="AlphaFoldDB" id="A0A6H9WM93"/>
<gene>
    <name evidence="3" type="ORF">F8O04_08910</name>
</gene>
<feature type="transmembrane region" description="Helical" evidence="2">
    <location>
        <begin position="559"/>
        <end position="580"/>
    </location>
</feature>
<name>A0A6H9WM93_9MICO</name>
<protein>
    <submittedName>
        <fullName evidence="3">Uncharacterized protein</fullName>
    </submittedName>
</protein>
<keyword evidence="2" id="KW-1133">Transmembrane helix</keyword>
<proteinExistence type="predicted"/>
<feature type="transmembrane region" description="Helical" evidence="2">
    <location>
        <begin position="529"/>
        <end position="553"/>
    </location>
</feature>
<keyword evidence="2" id="KW-0812">Transmembrane</keyword>
<evidence type="ECO:0000256" key="1">
    <source>
        <dbReference type="SAM" id="MobiDB-lite"/>
    </source>
</evidence>
<keyword evidence="2" id="KW-0472">Membrane</keyword>
<evidence type="ECO:0000313" key="3">
    <source>
        <dbReference type="EMBL" id="KAB1650293.1"/>
    </source>
</evidence>